<dbReference type="InterPro" id="IPR026170">
    <property type="entry name" value="FAM173A/B"/>
</dbReference>
<keyword evidence="4" id="KW-1133">Transmembrane helix</keyword>
<keyword evidence="6" id="KW-1185">Reference proteome</keyword>
<evidence type="ECO:0000313" key="5">
    <source>
        <dbReference type="EMBL" id="GAA4034643.1"/>
    </source>
</evidence>
<keyword evidence="3" id="KW-0949">S-adenosyl-L-methionine</keyword>
<sequence length="256" mass="28803">MPFISSVLSAPAIRALCLQFLSFFVVALSQILLWKLAGIAWPILVAAFMQGVLAAALSRWCRLAPWWLPMQLLFAPALVTMLWLHWPSWIFMLVFLLLLGVFWSTYRTQVPLYFSGPRVWHAVTQILPERPLRMIDVGSGIGGLVLDLARHRPDSRFSGIELAPLPWLVSVLRARWQRSTACFLRGDYHALDFAAYDVVFAYLSPAAMPALWTKAMAEMTAGSLLMSYEFAIPGKPADAVLQPVTDGPKLFVWRKN</sequence>
<dbReference type="RefSeq" id="WP_344765792.1">
    <property type="nucleotide sequence ID" value="NZ_BAAAZE010000016.1"/>
</dbReference>
<dbReference type="EMBL" id="BAAAZE010000016">
    <property type="protein sequence ID" value="GAA4034643.1"/>
    <property type="molecule type" value="Genomic_DNA"/>
</dbReference>
<dbReference type="SUPFAM" id="SSF53335">
    <property type="entry name" value="S-adenosyl-L-methionine-dependent methyltransferases"/>
    <property type="match status" value="1"/>
</dbReference>
<gene>
    <name evidence="5" type="ORF">GCM10022212_37690</name>
</gene>
<dbReference type="InterPro" id="IPR029063">
    <property type="entry name" value="SAM-dependent_MTases_sf"/>
</dbReference>
<evidence type="ECO:0000256" key="1">
    <source>
        <dbReference type="ARBA" id="ARBA00022603"/>
    </source>
</evidence>
<reference evidence="6" key="1">
    <citation type="journal article" date="2019" name="Int. J. Syst. Evol. Microbiol.">
        <title>The Global Catalogue of Microorganisms (GCM) 10K type strain sequencing project: providing services to taxonomists for standard genome sequencing and annotation.</title>
        <authorList>
            <consortium name="The Broad Institute Genomics Platform"/>
            <consortium name="The Broad Institute Genome Sequencing Center for Infectious Disease"/>
            <person name="Wu L."/>
            <person name="Ma J."/>
        </authorList>
    </citation>
    <scope>NUCLEOTIDE SEQUENCE [LARGE SCALE GENOMIC DNA]</scope>
    <source>
        <strain evidence="6">JCM 16673</strain>
    </source>
</reference>
<name>A0ABP7U2B3_9BURK</name>
<keyword evidence="1" id="KW-0489">Methyltransferase</keyword>
<feature type="transmembrane region" description="Helical" evidence="4">
    <location>
        <begin position="12"/>
        <end position="33"/>
    </location>
</feature>
<comment type="caution">
    <text evidence="5">The sequence shown here is derived from an EMBL/GenBank/DDBJ whole genome shotgun (WGS) entry which is preliminary data.</text>
</comment>
<proteinExistence type="predicted"/>
<protein>
    <recommendedName>
        <fullName evidence="7">Methyltransferase domain-containing protein</fullName>
    </recommendedName>
</protein>
<evidence type="ECO:0000313" key="6">
    <source>
        <dbReference type="Proteomes" id="UP001501353"/>
    </source>
</evidence>
<organism evidence="5 6">
    <name type="scientific">Actimicrobium antarcticum</name>
    <dbReference type="NCBI Taxonomy" id="1051899"/>
    <lineage>
        <taxon>Bacteria</taxon>
        <taxon>Pseudomonadati</taxon>
        <taxon>Pseudomonadota</taxon>
        <taxon>Betaproteobacteria</taxon>
        <taxon>Burkholderiales</taxon>
        <taxon>Oxalobacteraceae</taxon>
        <taxon>Actimicrobium</taxon>
    </lineage>
</organism>
<keyword evidence="4" id="KW-0812">Transmembrane</keyword>
<accession>A0ABP7U2B3</accession>
<feature type="transmembrane region" description="Helical" evidence="4">
    <location>
        <begin position="39"/>
        <end position="57"/>
    </location>
</feature>
<evidence type="ECO:0000256" key="2">
    <source>
        <dbReference type="ARBA" id="ARBA00022679"/>
    </source>
</evidence>
<dbReference type="PANTHER" id="PTHR13610">
    <property type="entry name" value="METHYLTRANSFERASE DOMAIN-CONTAINING PROTEIN"/>
    <property type="match status" value="1"/>
</dbReference>
<dbReference type="PANTHER" id="PTHR13610:SF9">
    <property type="entry name" value="FI06469P"/>
    <property type="match status" value="1"/>
</dbReference>
<evidence type="ECO:0008006" key="7">
    <source>
        <dbReference type="Google" id="ProtNLM"/>
    </source>
</evidence>
<dbReference type="Proteomes" id="UP001501353">
    <property type="component" value="Unassembled WGS sequence"/>
</dbReference>
<keyword evidence="2" id="KW-0808">Transferase</keyword>
<dbReference type="Gene3D" id="3.40.50.150">
    <property type="entry name" value="Vaccinia Virus protein VP39"/>
    <property type="match status" value="1"/>
</dbReference>
<evidence type="ECO:0000256" key="3">
    <source>
        <dbReference type="ARBA" id="ARBA00022691"/>
    </source>
</evidence>
<feature type="transmembrane region" description="Helical" evidence="4">
    <location>
        <begin position="89"/>
        <end position="106"/>
    </location>
</feature>
<evidence type="ECO:0000256" key="4">
    <source>
        <dbReference type="SAM" id="Phobius"/>
    </source>
</evidence>
<keyword evidence="4" id="KW-0472">Membrane</keyword>